<reference evidence="8 9" key="1">
    <citation type="submission" date="2019-06" db="EMBL/GenBank/DDBJ databases">
        <title>Sulfurimonas gotlandica sp. nov., a chemoautotrophic and psychrotolerant epsilonproteobacterium isolated from a pelagic redoxcline, and an emended description of the genus Sulfurimonas.</title>
        <authorList>
            <person name="Wang S."/>
            <person name="Jiang L."/>
            <person name="Shao Z."/>
        </authorList>
    </citation>
    <scope>NUCLEOTIDE SEQUENCE [LARGE SCALE GENOMIC DNA]</scope>
    <source>
        <strain evidence="8 9">B2</strain>
    </source>
</reference>
<dbReference type="PROSITE" id="PS50111">
    <property type="entry name" value="CHEMOTAXIS_TRANSDUC_2"/>
    <property type="match status" value="1"/>
</dbReference>
<organism evidence="8 9">
    <name type="scientific">Sulfurimonas marina</name>
    <dbReference type="NCBI Taxonomy" id="2590551"/>
    <lineage>
        <taxon>Bacteria</taxon>
        <taxon>Pseudomonadati</taxon>
        <taxon>Campylobacterota</taxon>
        <taxon>Epsilonproteobacteria</taxon>
        <taxon>Campylobacterales</taxon>
        <taxon>Sulfurimonadaceae</taxon>
        <taxon>Sulfurimonas</taxon>
    </lineage>
</organism>
<dbReference type="PANTHER" id="PTHR32089:SF112">
    <property type="entry name" value="LYSOZYME-LIKE PROTEIN-RELATED"/>
    <property type="match status" value="1"/>
</dbReference>
<name>A0A7M1ATL8_9BACT</name>
<dbReference type="InterPro" id="IPR025991">
    <property type="entry name" value="Chemoreceptor_zinc-bind_dom"/>
</dbReference>
<dbReference type="SMART" id="SM00283">
    <property type="entry name" value="MA"/>
    <property type="match status" value="1"/>
</dbReference>
<dbReference type="InterPro" id="IPR004089">
    <property type="entry name" value="MCPsignal_dom"/>
</dbReference>
<evidence type="ECO:0000259" key="6">
    <source>
        <dbReference type="PROSITE" id="PS50111"/>
    </source>
</evidence>
<accession>A0A7M1ATL8</accession>
<gene>
    <name evidence="8" type="ORF">FJR03_03070</name>
</gene>
<keyword evidence="2" id="KW-0997">Cell inner membrane</keyword>
<dbReference type="SUPFAM" id="SSF58104">
    <property type="entry name" value="Methyl-accepting chemotaxis protein (MCP) signaling domain"/>
    <property type="match status" value="1"/>
</dbReference>
<feature type="domain" description="T-SNARE coiled-coil homology" evidence="7">
    <location>
        <begin position="185"/>
        <end position="247"/>
    </location>
</feature>
<keyword evidence="9" id="KW-1185">Reference proteome</keyword>
<sequence length="364" mass="40971">MGLFGNSNRDLERVKTLEDRNNTLQQENDELKHQLQTLQQQLDSSTQQQSLSIADTLMHTQNVQLKANLVDIQGNMAESVSTSKNTLACADDLLTNIHAITDETKDVVTRLNALNEVSSSSLHTVSGLSERTNDITSILELIKDISDQTNLLALNAAIEAARAGEHGRGFAVVADEVRKLADRTDKAVSEINISLQTMKQDVDSISEQSEQIQQEVDNTSSFISEIDHKLQNNMDEMKNAFKDINYTTDRVFMSLAKLDHILWKVNTYLSAATKEEQFKFVDHHNCRLGKWYYEGEGKEAFSHVSHYAQLETPHATVHNGTHKVFDLIKEEKVDLQALKAAFEEMEKGSDAVFNILDKILHDKD</sequence>
<dbReference type="Proteomes" id="UP000593910">
    <property type="component" value="Chromosome"/>
</dbReference>
<evidence type="ECO:0000256" key="3">
    <source>
        <dbReference type="ARBA" id="ARBA00023224"/>
    </source>
</evidence>
<evidence type="ECO:0000256" key="1">
    <source>
        <dbReference type="ARBA" id="ARBA00004429"/>
    </source>
</evidence>
<evidence type="ECO:0000256" key="4">
    <source>
        <dbReference type="PROSITE-ProRule" id="PRU00284"/>
    </source>
</evidence>
<dbReference type="EMBL" id="CP041165">
    <property type="protein sequence ID" value="QOP40775.1"/>
    <property type="molecule type" value="Genomic_DNA"/>
</dbReference>
<dbReference type="PROSITE" id="PS50192">
    <property type="entry name" value="T_SNARE"/>
    <property type="match status" value="1"/>
</dbReference>
<dbReference type="KEGG" id="smax:FJR03_03070"/>
<dbReference type="AlphaFoldDB" id="A0A7M1ATL8"/>
<evidence type="ECO:0000259" key="7">
    <source>
        <dbReference type="PROSITE" id="PS50192"/>
    </source>
</evidence>
<feature type="coiled-coil region" evidence="5">
    <location>
        <begin position="7"/>
        <end position="48"/>
    </location>
</feature>
<proteinExistence type="predicted"/>
<dbReference type="GO" id="GO:0007165">
    <property type="term" value="P:signal transduction"/>
    <property type="evidence" value="ECO:0007669"/>
    <property type="project" value="UniProtKB-KW"/>
</dbReference>
<comment type="subcellular location">
    <subcellularLocation>
        <location evidence="1">Cell inner membrane</location>
        <topology evidence="1">Multi-pass membrane protein</topology>
    </subcellularLocation>
</comment>
<keyword evidence="3 4" id="KW-0807">Transducer</keyword>
<keyword evidence="2" id="KW-0472">Membrane</keyword>
<feature type="domain" description="Methyl-accepting transducer" evidence="6">
    <location>
        <begin position="24"/>
        <end position="232"/>
    </location>
</feature>
<evidence type="ECO:0000313" key="8">
    <source>
        <dbReference type="EMBL" id="QOP40775.1"/>
    </source>
</evidence>
<keyword evidence="5" id="KW-0175">Coiled coil</keyword>
<dbReference type="Gene3D" id="1.10.287.950">
    <property type="entry name" value="Methyl-accepting chemotaxis protein"/>
    <property type="match status" value="1"/>
</dbReference>
<protein>
    <submittedName>
        <fullName evidence="8">Chemotaxis protein</fullName>
    </submittedName>
</protein>
<dbReference type="InterPro" id="IPR000727">
    <property type="entry name" value="T_SNARE_dom"/>
</dbReference>
<keyword evidence="2" id="KW-1003">Cell membrane</keyword>
<evidence type="ECO:0000256" key="2">
    <source>
        <dbReference type="ARBA" id="ARBA00022519"/>
    </source>
</evidence>
<dbReference type="GO" id="GO:0005886">
    <property type="term" value="C:plasma membrane"/>
    <property type="evidence" value="ECO:0007669"/>
    <property type="project" value="UniProtKB-SubCell"/>
</dbReference>
<evidence type="ECO:0000256" key="5">
    <source>
        <dbReference type="SAM" id="Coils"/>
    </source>
</evidence>
<dbReference type="Pfam" id="PF13682">
    <property type="entry name" value="CZB"/>
    <property type="match status" value="1"/>
</dbReference>
<dbReference type="Pfam" id="PF00015">
    <property type="entry name" value="MCPsignal"/>
    <property type="match status" value="1"/>
</dbReference>
<evidence type="ECO:0000313" key="9">
    <source>
        <dbReference type="Proteomes" id="UP000593910"/>
    </source>
</evidence>
<dbReference type="PANTHER" id="PTHR32089">
    <property type="entry name" value="METHYL-ACCEPTING CHEMOTAXIS PROTEIN MCPB"/>
    <property type="match status" value="1"/>
</dbReference>